<organism evidence="2 3">
    <name type="scientific">Sphingopyxis macrogoltabida</name>
    <name type="common">Sphingomonas macrogoltabidus</name>
    <dbReference type="NCBI Taxonomy" id="33050"/>
    <lineage>
        <taxon>Bacteria</taxon>
        <taxon>Pseudomonadati</taxon>
        <taxon>Pseudomonadota</taxon>
        <taxon>Alphaproteobacteria</taxon>
        <taxon>Sphingomonadales</taxon>
        <taxon>Sphingomonadaceae</taxon>
        <taxon>Sphingopyxis</taxon>
    </lineage>
</organism>
<dbReference type="Proteomes" id="UP000076088">
    <property type="component" value="Chromosome"/>
</dbReference>
<reference evidence="2 3" key="2">
    <citation type="journal article" date="2016" name="Genome Announc.">
        <title>Complete Genome Sequence of Sphingopyxis macrogoltabida Strain 203N (NBRC 111659), a Polyethylene Glycol Degrader.</title>
        <authorList>
            <person name="Ohtsubo Y."/>
            <person name="Nonoyama S."/>
            <person name="Nagata Y."/>
            <person name="Numata M."/>
            <person name="Tsuchikane K."/>
            <person name="Hosoyama A."/>
            <person name="Yamazoe A."/>
            <person name="Tsuda M."/>
            <person name="Fujita N."/>
            <person name="Kawai F."/>
        </authorList>
    </citation>
    <scope>NUCLEOTIDE SEQUENCE [LARGE SCALE GENOMIC DNA]</scope>
    <source>
        <strain evidence="2 3">203N</strain>
    </source>
</reference>
<proteinExistence type="predicted"/>
<reference evidence="3" key="1">
    <citation type="submission" date="2015-11" db="EMBL/GenBank/DDBJ databases">
        <title>Complete genome sequence of a polyethylene-glycol degrader Sphingopyxis macrogoltabida 203N (NBRC 111659).</title>
        <authorList>
            <person name="Yoshiyuki O."/>
            <person name="Shouta N."/>
            <person name="Nagata Y."/>
            <person name="Numata M."/>
            <person name="Tsuchikane K."/>
            <person name="Hosoyama A."/>
            <person name="Yamazoe A."/>
            <person name="Tsuda M."/>
            <person name="Fujita N."/>
            <person name="Kawai F."/>
        </authorList>
    </citation>
    <scope>NUCLEOTIDE SEQUENCE [LARGE SCALE GENOMIC DNA]</scope>
    <source>
        <strain evidence="3">203N</strain>
    </source>
</reference>
<name>A0AAC8YZU5_SPHMC</name>
<protein>
    <submittedName>
        <fullName evidence="2">Uncharacterized protein</fullName>
    </submittedName>
</protein>
<sequence>MGGGILLGSLAVGSGLHSQSEREASYAALSANPNAAAADGIAAQDCLDCPGSYGAAVRLRAIHEVRIDESFRKLGEVETDYPPIHEPADDYVYGGRFPDPEPEMASRQGPVAAAPGSENPVILPDGGVQLMAEAPLPAVRE</sequence>
<dbReference type="RefSeq" id="WP_054727552.1">
    <property type="nucleotide sequence ID" value="NZ_CP009429.1"/>
</dbReference>
<evidence type="ECO:0000313" key="3">
    <source>
        <dbReference type="Proteomes" id="UP000076088"/>
    </source>
</evidence>
<keyword evidence="3" id="KW-1185">Reference proteome</keyword>
<dbReference type="KEGG" id="smaz:LH19_10315"/>
<accession>A0AAC8YZU5</accession>
<evidence type="ECO:0000256" key="1">
    <source>
        <dbReference type="SAM" id="MobiDB-lite"/>
    </source>
</evidence>
<evidence type="ECO:0000313" key="2">
    <source>
        <dbReference type="EMBL" id="AMU89275.1"/>
    </source>
</evidence>
<gene>
    <name evidence="2" type="ORF">ATM17_09520</name>
</gene>
<feature type="region of interest" description="Disordered" evidence="1">
    <location>
        <begin position="80"/>
        <end position="124"/>
    </location>
</feature>
<dbReference type="AlphaFoldDB" id="A0AAC8YZU5"/>
<dbReference type="EMBL" id="CP013344">
    <property type="protein sequence ID" value="AMU89275.1"/>
    <property type="molecule type" value="Genomic_DNA"/>
</dbReference>